<keyword evidence="2" id="KW-1185">Reference proteome</keyword>
<reference evidence="2" key="1">
    <citation type="submission" date="2016-06" db="EMBL/GenBank/DDBJ databases">
        <title>Parallel loss of symbiosis genes in relatives of nitrogen-fixing non-legume Parasponia.</title>
        <authorList>
            <person name="Van Velzen R."/>
            <person name="Holmer R."/>
            <person name="Bu F."/>
            <person name="Rutten L."/>
            <person name="Van Zeijl A."/>
            <person name="Liu W."/>
            <person name="Santuari L."/>
            <person name="Cao Q."/>
            <person name="Sharma T."/>
            <person name="Shen D."/>
            <person name="Roswanjaya Y."/>
            <person name="Wardhani T."/>
            <person name="Kalhor M.S."/>
            <person name="Jansen J."/>
            <person name="Van den Hoogen J."/>
            <person name="Gungor B."/>
            <person name="Hartog M."/>
            <person name="Hontelez J."/>
            <person name="Verver J."/>
            <person name="Yang W.-C."/>
            <person name="Schijlen E."/>
            <person name="Repin R."/>
            <person name="Schilthuizen M."/>
            <person name="Schranz E."/>
            <person name="Heidstra R."/>
            <person name="Miyata K."/>
            <person name="Fedorova E."/>
            <person name="Kohlen W."/>
            <person name="Bisseling T."/>
            <person name="Smit S."/>
            <person name="Geurts R."/>
        </authorList>
    </citation>
    <scope>NUCLEOTIDE SEQUENCE [LARGE SCALE GENOMIC DNA]</scope>
    <source>
        <strain evidence="2">cv. WU1-14</strain>
    </source>
</reference>
<evidence type="ECO:0000313" key="2">
    <source>
        <dbReference type="Proteomes" id="UP000237105"/>
    </source>
</evidence>
<protein>
    <submittedName>
        <fullName evidence="1">Uncharacterized protein</fullName>
    </submittedName>
</protein>
<organism evidence="1 2">
    <name type="scientific">Parasponia andersonii</name>
    <name type="common">Sponia andersonii</name>
    <dbReference type="NCBI Taxonomy" id="3476"/>
    <lineage>
        <taxon>Eukaryota</taxon>
        <taxon>Viridiplantae</taxon>
        <taxon>Streptophyta</taxon>
        <taxon>Embryophyta</taxon>
        <taxon>Tracheophyta</taxon>
        <taxon>Spermatophyta</taxon>
        <taxon>Magnoliopsida</taxon>
        <taxon>eudicotyledons</taxon>
        <taxon>Gunneridae</taxon>
        <taxon>Pentapetalae</taxon>
        <taxon>rosids</taxon>
        <taxon>fabids</taxon>
        <taxon>Rosales</taxon>
        <taxon>Cannabaceae</taxon>
        <taxon>Parasponia</taxon>
    </lineage>
</organism>
<dbReference type="EMBL" id="JXTB01000807">
    <property type="protein sequence ID" value="PON32534.1"/>
    <property type="molecule type" value="Genomic_DNA"/>
</dbReference>
<proteinExistence type="predicted"/>
<dbReference type="Proteomes" id="UP000237105">
    <property type="component" value="Unassembled WGS sequence"/>
</dbReference>
<comment type="caution">
    <text evidence="1">The sequence shown here is derived from an EMBL/GenBank/DDBJ whole genome shotgun (WGS) entry which is preliminary data.</text>
</comment>
<gene>
    <name evidence="1" type="ORF">PanWU01x14_360550</name>
</gene>
<evidence type="ECO:0000313" key="1">
    <source>
        <dbReference type="EMBL" id="PON32534.1"/>
    </source>
</evidence>
<dbReference type="AlphaFoldDB" id="A0A2P5A7P2"/>
<sequence length="30" mass="3330">MSSVQSLFVIRSATLYIFQSLICNDPNPGQ</sequence>
<name>A0A2P5A7P2_PARAD</name>
<accession>A0A2P5A7P2</accession>